<comment type="caution">
    <text evidence="1">The sequence shown here is derived from an EMBL/GenBank/DDBJ whole genome shotgun (WGS) entry which is preliminary data.</text>
</comment>
<organism evidence="1 2">
    <name type="scientific">Enterococcus wangshanyuanii</name>
    <dbReference type="NCBI Taxonomy" id="2005703"/>
    <lineage>
        <taxon>Bacteria</taxon>
        <taxon>Bacillati</taxon>
        <taxon>Bacillota</taxon>
        <taxon>Bacilli</taxon>
        <taxon>Lactobacillales</taxon>
        <taxon>Enterococcaceae</taxon>
        <taxon>Enterococcus</taxon>
    </lineage>
</organism>
<sequence length="61" mass="7036">MIILNNKALRKRSNNTETFQRADGGENQQGMGCEWTFEQNVEKVVGIFGNSRYRVRSLIDD</sequence>
<protein>
    <submittedName>
        <fullName evidence="1">Uncharacterized protein</fullName>
    </submittedName>
</protein>
<gene>
    <name evidence="1" type="ORF">GCM10011573_21840</name>
</gene>
<evidence type="ECO:0000313" key="1">
    <source>
        <dbReference type="EMBL" id="GGC91888.1"/>
    </source>
</evidence>
<reference evidence="2" key="1">
    <citation type="journal article" date="2019" name="Int. J. Syst. Evol. Microbiol.">
        <title>The Global Catalogue of Microorganisms (GCM) 10K type strain sequencing project: providing services to taxonomists for standard genome sequencing and annotation.</title>
        <authorList>
            <consortium name="The Broad Institute Genomics Platform"/>
            <consortium name="The Broad Institute Genome Sequencing Center for Infectious Disease"/>
            <person name="Wu L."/>
            <person name="Ma J."/>
        </authorList>
    </citation>
    <scope>NUCLEOTIDE SEQUENCE [LARGE SCALE GENOMIC DNA]</scope>
    <source>
        <strain evidence="2">CGMCC 1.15942</strain>
    </source>
</reference>
<keyword evidence="2" id="KW-1185">Reference proteome</keyword>
<name>A0ABQ1P6J0_9ENTE</name>
<proteinExistence type="predicted"/>
<dbReference type="Proteomes" id="UP000630615">
    <property type="component" value="Unassembled WGS sequence"/>
</dbReference>
<evidence type="ECO:0000313" key="2">
    <source>
        <dbReference type="Proteomes" id="UP000630615"/>
    </source>
</evidence>
<accession>A0ABQ1P6J0</accession>
<dbReference type="EMBL" id="BMKI01000004">
    <property type="protein sequence ID" value="GGC91888.1"/>
    <property type="molecule type" value="Genomic_DNA"/>
</dbReference>